<dbReference type="InterPro" id="IPR043724">
    <property type="entry name" value="DUF5666"/>
</dbReference>
<dbReference type="Pfam" id="PF18914">
    <property type="entry name" value="DUF5666"/>
    <property type="match status" value="1"/>
</dbReference>
<dbReference type="RefSeq" id="WP_072752568.1">
    <property type="nucleotide sequence ID" value="NZ_FOAW01000011.1"/>
</dbReference>
<evidence type="ECO:0000313" key="4">
    <source>
        <dbReference type="EMBL" id="SEL58827.1"/>
    </source>
</evidence>
<keyword evidence="2" id="KW-0812">Transmembrane</keyword>
<evidence type="ECO:0000259" key="3">
    <source>
        <dbReference type="Pfam" id="PF18914"/>
    </source>
</evidence>
<evidence type="ECO:0000256" key="1">
    <source>
        <dbReference type="SAM" id="MobiDB-lite"/>
    </source>
</evidence>
<feature type="compositionally biased region" description="Polar residues" evidence="1">
    <location>
        <begin position="116"/>
        <end position="125"/>
    </location>
</feature>
<feature type="transmembrane region" description="Helical" evidence="2">
    <location>
        <begin position="177"/>
        <end position="200"/>
    </location>
</feature>
<dbReference type="AlphaFoldDB" id="A0A1H7RHK8"/>
<organism evidence="4 5">
    <name type="scientific">Rhodococcus maanshanensis</name>
    <dbReference type="NCBI Taxonomy" id="183556"/>
    <lineage>
        <taxon>Bacteria</taxon>
        <taxon>Bacillati</taxon>
        <taxon>Actinomycetota</taxon>
        <taxon>Actinomycetes</taxon>
        <taxon>Mycobacteriales</taxon>
        <taxon>Nocardiaceae</taxon>
        <taxon>Rhodococcus</taxon>
    </lineage>
</organism>
<keyword evidence="2" id="KW-0472">Membrane</keyword>
<evidence type="ECO:0000313" key="5">
    <source>
        <dbReference type="Proteomes" id="UP000198677"/>
    </source>
</evidence>
<protein>
    <recommendedName>
        <fullName evidence="3">DUF5666 domain-containing protein</fullName>
    </recommendedName>
</protein>
<sequence>MNNTDDPRTPQERSADGTEPFDAGSDPTAEWAPAAEDAATDQATEVWARGADQPTQQFDRPAEPATVQYTSDPNRAYGQVPPNATQAYPTYQGYDPNQPPNATQAYPTYQGYDPNQLPNATQAYPTYQGYDPNQLPNATQAYPTYQGYDPNQPPTPPPTGASPYLDGDQKKGPGKGVLAVALVVAGLLLAAVVGLGVMLISGGGADSPSSASGPVTSTLPRASTPPPRTSEPPATSAPDLSQIPGGVGEAIGAAGAAVGTITSNDGSTLILDGIGGSAVTVVTNGSTKVISLSGAKVGDLKPGDTVVVQGDKGDDGSVVAKVIVNTTLPDLGNFGN</sequence>
<keyword evidence="5" id="KW-1185">Reference proteome</keyword>
<feature type="region of interest" description="Disordered" evidence="1">
    <location>
        <begin position="1"/>
        <end position="169"/>
    </location>
</feature>
<dbReference type="OrthoDB" id="4567503at2"/>
<feature type="compositionally biased region" description="Basic and acidic residues" evidence="1">
    <location>
        <begin position="1"/>
        <end position="16"/>
    </location>
</feature>
<proteinExistence type="predicted"/>
<gene>
    <name evidence="4" type="ORF">SAMN05444583_11170</name>
</gene>
<feature type="compositionally biased region" description="Pro residues" evidence="1">
    <location>
        <begin position="151"/>
        <end position="160"/>
    </location>
</feature>
<evidence type="ECO:0000256" key="2">
    <source>
        <dbReference type="SAM" id="Phobius"/>
    </source>
</evidence>
<feature type="region of interest" description="Disordered" evidence="1">
    <location>
        <begin position="204"/>
        <end position="245"/>
    </location>
</feature>
<feature type="compositionally biased region" description="Low complexity" evidence="1">
    <location>
        <begin position="26"/>
        <end position="45"/>
    </location>
</feature>
<feature type="compositionally biased region" description="Polar residues" evidence="1">
    <location>
        <begin position="134"/>
        <end position="143"/>
    </location>
</feature>
<feature type="domain" description="DUF5666" evidence="3">
    <location>
        <begin position="259"/>
        <end position="323"/>
    </location>
</feature>
<dbReference type="EMBL" id="FOAW01000011">
    <property type="protein sequence ID" value="SEL58827.1"/>
    <property type="molecule type" value="Genomic_DNA"/>
</dbReference>
<reference evidence="5" key="1">
    <citation type="submission" date="2016-10" db="EMBL/GenBank/DDBJ databases">
        <authorList>
            <person name="Varghese N."/>
            <person name="Submissions S."/>
        </authorList>
    </citation>
    <scope>NUCLEOTIDE SEQUENCE [LARGE SCALE GENOMIC DNA]</scope>
    <source>
        <strain evidence="5">DSM 44675</strain>
    </source>
</reference>
<accession>A0A1H7RHK8</accession>
<name>A0A1H7RHK8_9NOCA</name>
<dbReference type="Proteomes" id="UP000198677">
    <property type="component" value="Unassembled WGS sequence"/>
</dbReference>
<keyword evidence="2" id="KW-1133">Transmembrane helix</keyword>